<dbReference type="InterPro" id="IPR001054">
    <property type="entry name" value="A/G_cyclase"/>
</dbReference>
<feature type="compositionally biased region" description="Polar residues" evidence="17">
    <location>
        <begin position="470"/>
        <end position="481"/>
    </location>
</feature>
<feature type="region of interest" description="Disordered" evidence="17">
    <location>
        <begin position="525"/>
        <end position="588"/>
    </location>
</feature>
<keyword evidence="14" id="KW-0456">Lyase</keyword>
<evidence type="ECO:0000256" key="6">
    <source>
        <dbReference type="ARBA" id="ARBA00021420"/>
    </source>
</evidence>
<evidence type="ECO:0000259" key="19">
    <source>
        <dbReference type="PROSITE" id="PS50125"/>
    </source>
</evidence>
<keyword evidence="7" id="KW-0433">Leucine-rich repeat</keyword>
<keyword evidence="23" id="KW-1185">Reference proteome</keyword>
<feature type="region of interest" description="Disordered" evidence="17">
    <location>
        <begin position="351"/>
        <end position="388"/>
    </location>
</feature>
<gene>
    <name evidence="22" type="ORF">SODALDRAFT_283562</name>
</gene>
<comment type="similarity">
    <text evidence="4">Belongs to the adenylyl cyclase class-3 family.</text>
</comment>
<dbReference type="RefSeq" id="XP_028463090.1">
    <property type="nucleotide sequence ID" value="XM_028608416.1"/>
</dbReference>
<dbReference type="InterPro" id="IPR036457">
    <property type="entry name" value="PPM-type-like_dom_sf"/>
</dbReference>
<dbReference type="SMART" id="SM00332">
    <property type="entry name" value="PP2Cc"/>
    <property type="match status" value="1"/>
</dbReference>
<dbReference type="FunFam" id="3.80.10.10:FF:000220">
    <property type="entry name" value="Adenylate cyclase AcyA"/>
    <property type="match status" value="1"/>
</dbReference>
<dbReference type="GO" id="GO:0006171">
    <property type="term" value="P:cAMP biosynthetic process"/>
    <property type="evidence" value="ECO:0007669"/>
    <property type="project" value="UniProtKB-KW"/>
</dbReference>
<dbReference type="FunFam" id="3.60.40.10:FF:000055">
    <property type="entry name" value="Adenylate cyclase AcyA"/>
    <property type="match status" value="1"/>
</dbReference>
<evidence type="ECO:0000256" key="7">
    <source>
        <dbReference type="ARBA" id="ARBA00022614"/>
    </source>
</evidence>
<dbReference type="SMART" id="SM00044">
    <property type="entry name" value="CYCc"/>
    <property type="match status" value="1"/>
</dbReference>
<evidence type="ECO:0000256" key="16">
    <source>
        <dbReference type="ARBA" id="ARBA00032637"/>
    </source>
</evidence>
<dbReference type="InterPro" id="IPR055071">
    <property type="entry name" value="RA_PHLPP-like"/>
</dbReference>
<comment type="cofactor">
    <cofactor evidence="2">
        <name>Mg(2+)</name>
        <dbReference type="ChEBI" id="CHEBI:18420"/>
    </cofactor>
</comment>
<dbReference type="PROSITE" id="PS50125">
    <property type="entry name" value="GUANYLATE_CYCLASE_2"/>
    <property type="match status" value="1"/>
</dbReference>
<evidence type="ECO:0000256" key="2">
    <source>
        <dbReference type="ARBA" id="ARBA00001946"/>
    </source>
</evidence>
<dbReference type="SUPFAM" id="SSF52058">
    <property type="entry name" value="L domain-like"/>
    <property type="match status" value="2"/>
</dbReference>
<dbReference type="SMART" id="SM00789">
    <property type="entry name" value="Ad_cyc_g-alpha"/>
    <property type="match status" value="1"/>
</dbReference>
<dbReference type="SMART" id="SM00314">
    <property type="entry name" value="RA"/>
    <property type="match status" value="1"/>
</dbReference>
<evidence type="ECO:0000313" key="23">
    <source>
        <dbReference type="Proteomes" id="UP000272025"/>
    </source>
</evidence>
<protein>
    <recommendedName>
        <fullName evidence="6">Adenylate cyclase</fullName>
        <ecNumber evidence="5">4.6.1.1</ecNumber>
    </recommendedName>
    <alternativeName>
        <fullName evidence="15">ATP pyrophosphate-lyase</fullName>
    </alternativeName>
    <alternativeName>
        <fullName evidence="16">Adenylyl cyclase</fullName>
    </alternativeName>
</protein>
<dbReference type="Pfam" id="PF23010">
    <property type="entry name" value="RA_3"/>
    <property type="match status" value="1"/>
</dbReference>
<dbReference type="Gene3D" id="3.80.10.10">
    <property type="entry name" value="Ribonuclease Inhibitor"/>
    <property type="match status" value="3"/>
</dbReference>
<dbReference type="GeneID" id="39576894"/>
<dbReference type="InterPro" id="IPR029787">
    <property type="entry name" value="Nucleotide_cyclase"/>
</dbReference>
<dbReference type="Pfam" id="PF13855">
    <property type="entry name" value="LRR_8"/>
    <property type="match status" value="3"/>
</dbReference>
<feature type="compositionally biased region" description="Polar residues" evidence="17">
    <location>
        <begin position="1187"/>
        <end position="1198"/>
    </location>
</feature>
<dbReference type="InterPro" id="IPR000159">
    <property type="entry name" value="RA_dom"/>
</dbReference>
<evidence type="ECO:0000256" key="13">
    <source>
        <dbReference type="ARBA" id="ARBA00022998"/>
    </source>
</evidence>
<feature type="region of interest" description="Disordered" evidence="17">
    <location>
        <begin position="638"/>
        <end position="681"/>
    </location>
</feature>
<dbReference type="Pfam" id="PF00560">
    <property type="entry name" value="LRR_1"/>
    <property type="match status" value="1"/>
</dbReference>
<keyword evidence="18" id="KW-0472">Membrane</keyword>
<dbReference type="InterPro" id="IPR048580">
    <property type="entry name" value="CYAA_C"/>
</dbReference>
<dbReference type="OrthoDB" id="2021138at2759"/>
<feature type="domain" description="PPM-type phosphatase" evidence="21">
    <location>
        <begin position="1478"/>
        <end position="1754"/>
    </location>
</feature>
<dbReference type="InterPro" id="IPR050216">
    <property type="entry name" value="LRR_domain-containing"/>
</dbReference>
<keyword evidence="18" id="KW-1133">Transmembrane helix</keyword>
<dbReference type="EC" id="4.6.1.1" evidence="5"/>
<feature type="domain" description="Guanylate cyclase" evidence="19">
    <location>
        <begin position="1814"/>
        <end position="1951"/>
    </location>
</feature>
<keyword evidence="11" id="KW-0067">ATP-binding</keyword>
<accession>A0A3N2PLK5</accession>
<dbReference type="InterPro" id="IPR032675">
    <property type="entry name" value="LRR_dom_sf"/>
</dbReference>
<dbReference type="CDD" id="cd00143">
    <property type="entry name" value="PP2Cc"/>
    <property type="match status" value="1"/>
</dbReference>
<dbReference type="Pfam" id="PF00211">
    <property type="entry name" value="Guanylate_cyc"/>
    <property type="match status" value="1"/>
</dbReference>
<feature type="transmembrane region" description="Helical" evidence="18">
    <location>
        <begin position="12"/>
        <end position="31"/>
    </location>
</feature>
<dbReference type="PROSITE" id="PS50200">
    <property type="entry name" value="RA"/>
    <property type="match status" value="1"/>
</dbReference>
<evidence type="ECO:0000256" key="15">
    <source>
        <dbReference type="ARBA" id="ARBA00032597"/>
    </source>
</evidence>
<evidence type="ECO:0000256" key="5">
    <source>
        <dbReference type="ARBA" id="ARBA00012201"/>
    </source>
</evidence>
<feature type="region of interest" description="Disordered" evidence="17">
    <location>
        <begin position="52"/>
        <end position="101"/>
    </location>
</feature>
<organism evidence="22 23">
    <name type="scientific">Sodiomyces alkalinus (strain CBS 110278 / VKM F-3762 / F11)</name>
    <name type="common">Alkaliphilic filamentous fungus</name>
    <dbReference type="NCBI Taxonomy" id="1314773"/>
    <lineage>
        <taxon>Eukaryota</taxon>
        <taxon>Fungi</taxon>
        <taxon>Dikarya</taxon>
        <taxon>Ascomycota</taxon>
        <taxon>Pezizomycotina</taxon>
        <taxon>Sordariomycetes</taxon>
        <taxon>Hypocreomycetidae</taxon>
        <taxon>Glomerellales</taxon>
        <taxon>Plectosphaerellaceae</taxon>
        <taxon>Sodiomyces</taxon>
    </lineage>
</organism>
<evidence type="ECO:0000256" key="17">
    <source>
        <dbReference type="SAM" id="MobiDB-lite"/>
    </source>
</evidence>
<dbReference type="PROSITE" id="PS51746">
    <property type="entry name" value="PPM_2"/>
    <property type="match status" value="1"/>
</dbReference>
<evidence type="ECO:0000256" key="9">
    <source>
        <dbReference type="ARBA" id="ARBA00022737"/>
    </source>
</evidence>
<dbReference type="InterPro" id="IPR001932">
    <property type="entry name" value="PPM-type_phosphatase-like_dom"/>
</dbReference>
<feature type="compositionally biased region" description="Polar residues" evidence="17">
    <location>
        <begin position="1244"/>
        <end position="1254"/>
    </location>
</feature>
<dbReference type="CDD" id="cd17214">
    <property type="entry name" value="RA_CYR1_like"/>
    <property type="match status" value="1"/>
</dbReference>
<evidence type="ECO:0000259" key="20">
    <source>
        <dbReference type="PROSITE" id="PS50200"/>
    </source>
</evidence>
<dbReference type="FunFam" id="3.80.10.10:FF:000408">
    <property type="entry name" value="Adenylate cyclase"/>
    <property type="match status" value="1"/>
</dbReference>
<feature type="compositionally biased region" description="Basic and acidic residues" evidence="17">
    <location>
        <begin position="303"/>
        <end position="318"/>
    </location>
</feature>
<dbReference type="PANTHER" id="PTHR48051">
    <property type="match status" value="1"/>
</dbReference>
<dbReference type="CDD" id="cd07302">
    <property type="entry name" value="CHD"/>
    <property type="match status" value="1"/>
</dbReference>
<dbReference type="Pfam" id="PF00481">
    <property type="entry name" value="PP2C"/>
    <property type="match status" value="1"/>
</dbReference>
<dbReference type="GO" id="GO:0005737">
    <property type="term" value="C:cytoplasm"/>
    <property type="evidence" value="ECO:0007669"/>
    <property type="project" value="TreeGrafter"/>
</dbReference>
<feature type="compositionally biased region" description="Low complexity" evidence="17">
    <location>
        <begin position="156"/>
        <end position="182"/>
    </location>
</feature>
<reference evidence="22 23" key="1">
    <citation type="journal article" date="2018" name="Mol. Ecol.">
        <title>The obligate alkalophilic soda-lake fungus Sodiomyces alkalinus has shifted to a protein diet.</title>
        <authorList>
            <person name="Grum-Grzhimaylo A.A."/>
            <person name="Falkoski D.L."/>
            <person name="van den Heuvel J."/>
            <person name="Valero-Jimenez C.A."/>
            <person name="Min B."/>
            <person name="Choi I.G."/>
            <person name="Lipzen A."/>
            <person name="Daum C.G."/>
            <person name="Aanen D.K."/>
            <person name="Tsang A."/>
            <person name="Henrissat B."/>
            <person name="Bilanenko E.N."/>
            <person name="de Vries R.P."/>
            <person name="van Kan J.A.L."/>
            <person name="Grigoriev I.V."/>
            <person name="Debets A.J.M."/>
        </authorList>
    </citation>
    <scope>NUCLEOTIDE SEQUENCE [LARGE SCALE GENOMIC DNA]</scope>
    <source>
        <strain evidence="22 23">F11</strain>
    </source>
</reference>
<keyword evidence="13" id="KW-0115">cAMP biosynthesis</keyword>
<feature type="compositionally biased region" description="Low complexity" evidence="17">
    <location>
        <begin position="1210"/>
        <end position="1219"/>
    </location>
</feature>
<keyword evidence="10" id="KW-0547">Nucleotide-binding</keyword>
<evidence type="ECO:0000256" key="3">
    <source>
        <dbReference type="ARBA" id="ARBA00003896"/>
    </source>
</evidence>
<dbReference type="PROSITE" id="PS51450">
    <property type="entry name" value="LRR"/>
    <property type="match status" value="4"/>
</dbReference>
<dbReference type="InterPro" id="IPR003591">
    <property type="entry name" value="Leu-rich_rpt_typical-subtyp"/>
</dbReference>
<dbReference type="SMART" id="SM00369">
    <property type="entry name" value="LRR_TYP"/>
    <property type="match status" value="10"/>
</dbReference>
<feature type="compositionally biased region" description="Low complexity" evidence="17">
    <location>
        <begin position="76"/>
        <end position="92"/>
    </location>
</feature>
<dbReference type="InterPro" id="IPR001611">
    <property type="entry name" value="Leu-rich_rpt"/>
</dbReference>
<keyword evidence="9" id="KW-0677">Repeat</keyword>
<dbReference type="GO" id="GO:0035556">
    <property type="term" value="P:intracellular signal transduction"/>
    <property type="evidence" value="ECO:0007669"/>
    <property type="project" value="InterPro"/>
</dbReference>
<dbReference type="SUPFAM" id="SSF55073">
    <property type="entry name" value="Nucleotide cyclase"/>
    <property type="match status" value="1"/>
</dbReference>
<evidence type="ECO:0000256" key="1">
    <source>
        <dbReference type="ARBA" id="ARBA00001593"/>
    </source>
</evidence>
<dbReference type="Proteomes" id="UP000272025">
    <property type="component" value="Unassembled WGS sequence"/>
</dbReference>
<comment type="function">
    <text evidence="3">Plays essential roles in regulation of cellular metabolism by catalyzing the synthesis of a second messenger, cAMP.</text>
</comment>
<name>A0A3N2PLK5_SODAK</name>
<proteinExistence type="inferred from homology"/>
<feature type="domain" description="Ras-associating" evidence="20">
    <location>
        <begin position="685"/>
        <end position="776"/>
    </location>
</feature>
<evidence type="ECO:0000256" key="18">
    <source>
        <dbReference type="SAM" id="Phobius"/>
    </source>
</evidence>
<evidence type="ECO:0000313" key="22">
    <source>
        <dbReference type="EMBL" id="ROT35284.1"/>
    </source>
</evidence>
<dbReference type="SMART" id="SM00364">
    <property type="entry name" value="LRR_BAC"/>
    <property type="match status" value="8"/>
</dbReference>
<evidence type="ECO:0000256" key="8">
    <source>
        <dbReference type="ARBA" id="ARBA00022723"/>
    </source>
</evidence>
<feature type="compositionally biased region" description="Gly residues" evidence="17">
    <location>
        <begin position="145"/>
        <end position="155"/>
    </location>
</feature>
<feature type="compositionally biased region" description="Basic and acidic residues" evidence="17">
    <location>
        <begin position="486"/>
        <end position="505"/>
    </location>
</feature>
<dbReference type="PANTHER" id="PTHR48051:SF1">
    <property type="entry name" value="RAS SUPPRESSOR PROTEIN 1"/>
    <property type="match status" value="1"/>
</dbReference>
<dbReference type="STRING" id="1314773.A0A3N2PLK5"/>
<evidence type="ECO:0000256" key="11">
    <source>
        <dbReference type="ARBA" id="ARBA00022840"/>
    </source>
</evidence>
<keyword evidence="12" id="KW-0460">Magnesium</keyword>
<keyword evidence="18" id="KW-0812">Transmembrane</keyword>
<dbReference type="FunFam" id="3.80.10.10:FF:000305">
    <property type="entry name" value="Adenylate cyclase AcyA"/>
    <property type="match status" value="1"/>
</dbReference>
<sequence>MVAPRRGRLAPFSTPCQSVAGFFFLFLSFFLRRLVSFFEDSPTPHAYLSPIPRPSFRDIDPSQVSPNSAAQPAAFRAPSPTSNNSNNSNTPRRNSRRDSRLMSDFANYRRDLAVLDSSGGRLPHIQHCPPSAGSTMSQVAPWMAPGGGGGGGGAGSSAATAGSNPAAPSSNNNSPSRSSFSGLPMPTSFYNDDSDAFSNPSPLSPAFRSTAGGNGTSGRPSRLSASHDSPEAFPAIDERRPSQVSIATASSQGSKNSGARRGGLQKLQGFFGEEFPGREGSDASYHSNSVGKDRSHSNSHTRPSRERNYSNATDHTRDASPASSRPRTPVPAPEVVPFLYQNSDDIAKYGEAPIRDMLTGPDRDRYLNDSSKPEVPPKTSASNRSGHSAIHVPNHIHHYPHHYHQRHNRSIDDGRILRPITSREDPQNNLQMPNVRERGGSAATVLYGSSHSRAQSPTPTGSVASYGEGRSTSDGQASPHNQPKKRILDRFRRHKDKDDGLRLREAPTSSTRSLVFKASRSDLQRLGDRSPSTFPLNWPPGTEPQERPTNRAATFNKFPFAPRKGRGSRATDMADEQIGPTDREGRNGTIFHLDTNLSDMEGILTKPPPLTPMDPSFITNITEPDRAENAAVSGAEVEPSATQNANGAWNAPDSWGVRRNTEDSTQISPEADDMGSPPRPEEKMTPYCIRIFKTDGTFSTLSMPLDATVSDVISQIIKKSYAQESPDNFQITLHKHGLIRVLTPGERPLLIQKRLLQQVGYEEKDRIEDVGREDNSYLCRFIFLSSKESDFQAMSSDMGFGRMAKFNHVDLSGRNLITIPISLYSKAAEIISLNLSRNLSLDLPRDFVQSCQSLRDIKFNNNEARKLPPSLGKAGKLTYLDLSNNRVEQLDHAGLNNLGGILKINLANNRLKSLPSYFGAYRALRNLNISSNFLERFPPFLCSVESLVELDLSFNSIGSLPDEIGNMRNLEKFVVTNNMLGNSPPASFSRLQSLRELDIKYNTITSIDVISDLPRLEILSAEHNSISKFVGTFERIRSLKLNSNPITTFEIVAPALTLKILNLSNCQLASMDESFNHILNLERLVLDRNYFVSLPPHIGNLSKLEHFSIANNSVGELPPTIGCLAELRVLDVRNNNMKKLPMEIWWANKLETLNASSNVLDNFPRPASRQPRLAGEEPQQHGVLNSKGATSLSQTSVSDEPEASRKASQVSSTLLSVGPSPVPSGPDRKSSVVSVYGKGGRKTSVVSRSASQSAPMAGNPAPSSRKDSGLSARLQNTFAGSLRNLYLADNQMEDEVFDQLVMLNELRVLNLSYNDISDVPQRTIKSWPQLVELYLSGNDLTTLPADDLDDASLLQVLHINGNKFTNLPADISRAKKLNVLDCGSNSLKYNIANVPYDWNWNLNPKLRYLNLSGNKRLDIKQTVVGPGALNREQLADFNRLQNLRVLGLMDVTLTHPTIPDQSEDRRVRTSGSVAGYLPYGMADTLGRNEHLSTVDLVVPRFNSSETETLLGLFDGQALSSGGSKLAKYLHENFGQILTKELKQLNPRLSETPVDALRRAFLSLNKDLVTFATQHIEDRPLKVHKGSSQPIALSKEDLKSGGVATIAYLQGTELYVANVGDAQAMLIRTDGSHKILTCRHAPAEPAERQRIREAGGWVSRNGKLNDTLEVSRAFGYIDLMPAVQAAPYISNVTIREQDDIILLATRELWECMTPDLIVDVARSERGDLMRASQKLRDLAIAYGSTSKIMIMLLSVSDLKRRTERIRHRGQSIMQYPSGVPEDLQIPRRGKKKDAVLDSTLQRLKAEIPAPTGNISIVFTDIKNSTTLWEMYPSAMRSAIKLHNEVMRRQLRQIGGYEVKTEGDAFMVSFPTATSALLWCFAVQMQLLEVNWPPEILNSLSCQPLYDKDNALVFKGLSVRMGIHFGEAVNEMDPVTRRMDYFGPMVNKASRVSAVADGGQITVSTDFISEVQRCLETYQDTDRTGSISSDDTFDDDQTLAASIRRDLRSLSSQGFEVKELGERKLKGLENPEVIYSLYPHALIGRAEVHQQQDRGSDVDKPASMLPGELSFDPDVIWGLWRVSLRLEMICSALEGDHSQPLQPPETELLERMKARGGEVSEQFVLNFMEHQVSRVETCTTTLALRHIALGNGPINQLNDLRGPITDILNEVAQQMAELQKYKARYGELN</sequence>
<feature type="region of interest" description="Disordered" evidence="17">
    <location>
        <begin position="449"/>
        <end position="512"/>
    </location>
</feature>
<comment type="catalytic activity">
    <reaction evidence="1">
        <text>ATP = 3',5'-cyclic AMP + diphosphate</text>
        <dbReference type="Rhea" id="RHEA:15389"/>
        <dbReference type="ChEBI" id="CHEBI:30616"/>
        <dbReference type="ChEBI" id="CHEBI:33019"/>
        <dbReference type="ChEBI" id="CHEBI:58165"/>
        <dbReference type="EC" id="4.6.1.1"/>
    </reaction>
</comment>
<dbReference type="SUPFAM" id="SSF81606">
    <property type="entry name" value="PP2C-like"/>
    <property type="match status" value="1"/>
</dbReference>
<dbReference type="EMBL" id="ML119061">
    <property type="protein sequence ID" value="ROT35284.1"/>
    <property type="molecule type" value="Genomic_DNA"/>
</dbReference>
<feature type="compositionally biased region" description="Polar residues" evidence="17">
    <location>
        <begin position="188"/>
        <end position="201"/>
    </location>
</feature>
<dbReference type="GO" id="GO:0000287">
    <property type="term" value="F:magnesium ion binding"/>
    <property type="evidence" value="ECO:0007669"/>
    <property type="project" value="InterPro"/>
</dbReference>
<dbReference type="InterPro" id="IPR013716">
    <property type="entry name" value="Adenylate_cyclase_G-a-bd"/>
</dbReference>
<evidence type="ECO:0000256" key="10">
    <source>
        <dbReference type="ARBA" id="ARBA00022741"/>
    </source>
</evidence>
<dbReference type="Pfam" id="PF21187">
    <property type="entry name" value="CYAA_C"/>
    <property type="match status" value="1"/>
</dbReference>
<feature type="region of interest" description="Disordered" evidence="17">
    <location>
        <begin position="1161"/>
        <end position="1270"/>
    </location>
</feature>
<dbReference type="Gene3D" id="3.60.40.10">
    <property type="entry name" value="PPM-type phosphatase domain"/>
    <property type="match status" value="1"/>
</dbReference>
<evidence type="ECO:0000259" key="21">
    <source>
        <dbReference type="PROSITE" id="PS51746"/>
    </source>
</evidence>
<dbReference type="GO" id="GO:0004016">
    <property type="term" value="F:adenylate cyclase activity"/>
    <property type="evidence" value="ECO:0007669"/>
    <property type="project" value="UniProtKB-EC"/>
</dbReference>
<feature type="compositionally biased region" description="Polar residues" evidence="17">
    <location>
        <begin position="217"/>
        <end position="227"/>
    </location>
</feature>
<keyword evidence="8" id="KW-0479">Metal-binding</keyword>
<dbReference type="Pfam" id="PF08509">
    <property type="entry name" value="Ad_cyc_g-alpha"/>
    <property type="match status" value="1"/>
</dbReference>
<evidence type="ECO:0000256" key="12">
    <source>
        <dbReference type="ARBA" id="ARBA00022842"/>
    </source>
</evidence>
<feature type="region of interest" description="Disordered" evidence="17">
    <location>
        <begin position="119"/>
        <end position="335"/>
    </location>
</feature>
<dbReference type="GO" id="GO:0005524">
    <property type="term" value="F:ATP binding"/>
    <property type="evidence" value="ECO:0007669"/>
    <property type="project" value="UniProtKB-KW"/>
</dbReference>
<evidence type="ECO:0000256" key="4">
    <source>
        <dbReference type="ARBA" id="ARBA00005381"/>
    </source>
</evidence>
<feature type="region of interest" description="Disordered" evidence="17">
    <location>
        <begin position="420"/>
        <end position="439"/>
    </location>
</feature>
<dbReference type="Gene3D" id="3.30.70.1230">
    <property type="entry name" value="Nucleotide cyclase"/>
    <property type="match status" value="1"/>
</dbReference>
<feature type="compositionally biased region" description="Polar residues" evidence="17">
    <location>
        <begin position="242"/>
        <end position="257"/>
    </location>
</feature>
<feature type="compositionally biased region" description="Polar residues" evidence="17">
    <location>
        <begin position="449"/>
        <end position="463"/>
    </location>
</feature>
<evidence type="ECO:0000256" key="14">
    <source>
        <dbReference type="ARBA" id="ARBA00023239"/>
    </source>
</evidence>